<dbReference type="EMBL" id="ACCL02000008">
    <property type="protein sequence ID" value="EET61045.1"/>
    <property type="molecule type" value="Genomic_DNA"/>
</dbReference>
<comment type="caution">
    <text evidence="1">The sequence shown here is derived from an EMBL/GenBank/DDBJ whole genome shotgun (WGS) entry which is preliminary data.</text>
</comment>
<dbReference type="Proteomes" id="UP000005561">
    <property type="component" value="Unassembled WGS sequence"/>
</dbReference>
<sequence length="129" mass="15058">MKWYQKLYIGEKLKKSREQLIKNTETGVGMPDVYLITLAANEKDLFDIFLADALLQPVLHGHCPLIVGAARGWHEAVELATGIALDAYRKNGDFDVRRFLRERVPDGEDMVYEYPMEKLKKRKLFRFRK</sequence>
<dbReference type="AlphaFoldDB" id="C6LER2"/>
<evidence type="ECO:0000313" key="1">
    <source>
        <dbReference type="EMBL" id="EET61045.1"/>
    </source>
</evidence>
<dbReference type="STRING" id="168384.SAMN05660368_00281"/>
<dbReference type="RefSeq" id="WP_006861905.1">
    <property type="nucleotide sequence ID" value="NZ_ACCL02000008.1"/>
</dbReference>
<dbReference type="eggNOG" id="ENOG5032SRT">
    <property type="taxonomic scope" value="Bacteria"/>
</dbReference>
<evidence type="ECO:0000313" key="2">
    <source>
        <dbReference type="Proteomes" id="UP000005561"/>
    </source>
</evidence>
<keyword evidence="2" id="KW-1185">Reference proteome</keyword>
<name>C6LER2_9FIRM</name>
<dbReference type="OrthoDB" id="2085859at2"/>
<reference evidence="1" key="1">
    <citation type="submission" date="2009-07" db="EMBL/GenBank/DDBJ databases">
        <authorList>
            <person name="Weinstock G."/>
            <person name="Sodergren E."/>
            <person name="Clifton S."/>
            <person name="Fulton L."/>
            <person name="Fulton B."/>
            <person name="Courtney L."/>
            <person name="Fronick C."/>
            <person name="Harrison M."/>
            <person name="Strong C."/>
            <person name="Farmer C."/>
            <person name="Delahaunty K."/>
            <person name="Markovic C."/>
            <person name="Hall O."/>
            <person name="Minx P."/>
            <person name="Tomlinson C."/>
            <person name="Mitreva M."/>
            <person name="Nelson J."/>
            <person name="Hou S."/>
            <person name="Wollam A."/>
            <person name="Pepin K.H."/>
            <person name="Johnson M."/>
            <person name="Bhonagiri V."/>
            <person name="Nash W.E."/>
            <person name="Warren W."/>
            <person name="Chinwalla A."/>
            <person name="Mardis E.R."/>
            <person name="Wilson R.K."/>
        </authorList>
    </citation>
    <scope>NUCLEOTIDE SEQUENCE [LARGE SCALE GENOMIC DNA]</scope>
    <source>
        <strain evidence="1">DSM 14469</strain>
    </source>
</reference>
<accession>C6LER2</accession>
<gene>
    <name evidence="1" type="ORF">BRYFOR_07113</name>
</gene>
<proteinExistence type="predicted"/>
<organism evidence="1 2">
    <name type="scientific">Marvinbryantia formatexigens DSM 14469</name>
    <dbReference type="NCBI Taxonomy" id="478749"/>
    <lineage>
        <taxon>Bacteria</taxon>
        <taxon>Bacillati</taxon>
        <taxon>Bacillota</taxon>
        <taxon>Clostridia</taxon>
        <taxon>Lachnospirales</taxon>
        <taxon>Lachnospiraceae</taxon>
        <taxon>Marvinbryantia</taxon>
    </lineage>
</organism>
<protein>
    <submittedName>
        <fullName evidence="1">Uncharacterized protein</fullName>
    </submittedName>
</protein>